<dbReference type="Pfam" id="PF08707">
    <property type="entry name" value="PriCT_2"/>
    <property type="match status" value="1"/>
</dbReference>
<dbReference type="Gene3D" id="3.40.50.300">
    <property type="entry name" value="P-loop containing nucleotide triphosphate hydrolases"/>
    <property type="match status" value="1"/>
</dbReference>
<dbReference type="AlphaFoldDB" id="A0A443L702"/>
<proteinExistence type="predicted"/>
<dbReference type="SUPFAM" id="SSF52540">
    <property type="entry name" value="P-loop containing nucleoside triphosphate hydrolases"/>
    <property type="match status" value="1"/>
</dbReference>
<reference evidence="2 3" key="1">
    <citation type="submission" date="2019-01" db="EMBL/GenBank/DDBJ databases">
        <title>Sinorhodobacter populi sp. nov. isolated from the symptomatic bark tissue of Populus euramericana canker.</title>
        <authorList>
            <person name="Xu G."/>
        </authorList>
    </citation>
    <scope>NUCLEOTIDE SEQUENCE [LARGE SCALE GENOMIC DNA]</scope>
    <source>
        <strain evidence="2 3">CCTCC AB2012026</strain>
    </source>
</reference>
<dbReference type="Proteomes" id="UP000286594">
    <property type="component" value="Unassembled WGS sequence"/>
</dbReference>
<sequence>MNARTETLSEKGQAALAYAGRGWKVCPLRDGTKSDHLTGHGGYHNATSDPDQVRKWWMQWPDANIGLNLEASGLVVLDADTYKPDCGWQNYIEGREAPWTLIQKSARGGTHYIYQAEQGVEYLGKLCQGVDIKHKGYILLEPSTFEGGQYRFETDDEPEPCPDWVPRKAGAPEGAKQTVTEDDRLLILHRLADAPNDLSREDWVRLCFALKHALGDDGREAWLDFCNRFPGEKKQGEAERVWDTAKPDGTSNAGTIFYLLQTPAQKAVAPKTFNLVAVGDLEYRPPVFLAEGLIETETLGLLFGDPGCGKSFLAADLSLSVATGEPFHGRAVKQGTVIYIAGEGHNGLARRFNAWAQHHGRSLKGVPMFKSERAAQFLDGASAQSVTNAVRSLAAKVGEPALIVVDTLARNFGGGDENSTQEMGQFIAAMDDLRSNWPECVLLIVHHSGHAEKQRARGAMALKGALDFEYRLEKEGDALTLTNTKMKDAEPPVDQVFALETVDLERGGSSAVLVEGEAVVRRVRLTATQMLGLTTYKTAALAHGVWDDGAFKGVQLEDWRAEFYRKHTGDTSEAKKKAFQRVRKDLVDYGKMTATDDVYLACDPAVSLEILMSGTDGTIPGHVPS</sequence>
<comment type="caution">
    <text evidence="2">The sequence shown here is derived from an EMBL/GenBank/DDBJ whole genome shotgun (WGS) entry which is preliminary data.</text>
</comment>
<dbReference type="OrthoDB" id="1496333at2"/>
<dbReference type="EMBL" id="SAVB01000027">
    <property type="protein sequence ID" value="RWR44976.1"/>
    <property type="molecule type" value="Genomic_DNA"/>
</dbReference>
<dbReference type="InterPro" id="IPR038724">
    <property type="entry name" value="RepA"/>
</dbReference>
<dbReference type="RefSeq" id="WP_128151675.1">
    <property type="nucleotide sequence ID" value="NZ_SAVB01000027.1"/>
</dbReference>
<evidence type="ECO:0000313" key="2">
    <source>
        <dbReference type="EMBL" id="RWR44976.1"/>
    </source>
</evidence>
<dbReference type="GO" id="GO:0016817">
    <property type="term" value="F:hydrolase activity, acting on acid anhydrides"/>
    <property type="evidence" value="ECO:0007669"/>
    <property type="project" value="InterPro"/>
</dbReference>
<dbReference type="SMART" id="SM00943">
    <property type="entry name" value="Prim-Pol"/>
    <property type="match status" value="1"/>
</dbReference>
<gene>
    <name evidence="2" type="ORF">EOW65_17685</name>
</gene>
<protein>
    <recommendedName>
        <fullName evidence="1">DNA primase/polymerase bifunctional N-terminal domain-containing protein</fullName>
    </recommendedName>
</protein>
<dbReference type="InterPro" id="IPR015330">
    <property type="entry name" value="DNA_primase/pol_bifunc_N"/>
</dbReference>
<evidence type="ECO:0000259" key="1">
    <source>
        <dbReference type="SMART" id="SM00943"/>
    </source>
</evidence>
<dbReference type="SUPFAM" id="SSF56747">
    <property type="entry name" value="Prim-pol domain"/>
    <property type="match status" value="1"/>
</dbReference>
<dbReference type="InterPro" id="IPR014819">
    <property type="entry name" value="PriCT_2"/>
</dbReference>
<dbReference type="Pfam" id="PF13481">
    <property type="entry name" value="AAA_25"/>
    <property type="match status" value="1"/>
</dbReference>
<keyword evidence="3" id="KW-1185">Reference proteome</keyword>
<dbReference type="CDD" id="cd01125">
    <property type="entry name" value="RepA_RSF1010_like"/>
    <property type="match status" value="1"/>
</dbReference>
<dbReference type="InterPro" id="IPR027417">
    <property type="entry name" value="P-loop_NTPase"/>
</dbReference>
<evidence type="ECO:0000313" key="3">
    <source>
        <dbReference type="Proteomes" id="UP000286594"/>
    </source>
</evidence>
<name>A0A443L702_9RHOB</name>
<accession>A0A443L702</accession>
<dbReference type="CDD" id="cd04859">
    <property type="entry name" value="Prim_Pol"/>
    <property type="match status" value="1"/>
</dbReference>
<feature type="domain" description="DNA primase/polymerase bifunctional N-terminal" evidence="1">
    <location>
        <begin position="15"/>
        <end position="165"/>
    </location>
</feature>
<dbReference type="Pfam" id="PF09250">
    <property type="entry name" value="Prim-Pol"/>
    <property type="match status" value="1"/>
</dbReference>
<organism evidence="2 3">
    <name type="scientific">Paenirhodobacter ferrireducens</name>
    <dbReference type="NCBI Taxonomy" id="1215032"/>
    <lineage>
        <taxon>Bacteria</taxon>
        <taxon>Pseudomonadati</taxon>
        <taxon>Pseudomonadota</taxon>
        <taxon>Alphaproteobacteria</taxon>
        <taxon>Rhodobacterales</taxon>
        <taxon>Rhodobacter group</taxon>
        <taxon>Paenirhodobacter</taxon>
    </lineage>
</organism>